<keyword evidence="3" id="KW-0964">Secreted</keyword>
<dbReference type="GO" id="GO:0005576">
    <property type="term" value="C:extracellular region"/>
    <property type="evidence" value="ECO:0007669"/>
    <property type="project" value="UniProtKB-SubCell"/>
</dbReference>
<comment type="subcellular location">
    <subcellularLocation>
        <location evidence="1">Secreted</location>
    </subcellularLocation>
</comment>
<reference evidence="9 10" key="1">
    <citation type="submission" date="2020-06" db="EMBL/GenBank/DDBJ databases">
        <title>Genome mining for natural products.</title>
        <authorList>
            <person name="Zhang B."/>
            <person name="Shi J."/>
            <person name="Ge H."/>
        </authorList>
    </citation>
    <scope>NUCLEOTIDE SEQUENCE [LARGE SCALE GENOMIC DNA]</scope>
    <source>
        <strain evidence="9 10">NA02069</strain>
    </source>
</reference>
<evidence type="ECO:0000313" key="9">
    <source>
        <dbReference type="EMBL" id="QKZ17922.1"/>
    </source>
</evidence>
<sequence>MTRSISAVRGGLLAAAATLALGVITPPATAQDSDSGNWLFVTVTRGDGRHGASTPGNLLLCDPPQGHAHAAEACADLDRVGGDIGRLRQKDAFCPMIYAPVTAQARGEWDGHPVDYRETFSNGCGLAAQTGAVFAVEA</sequence>
<dbReference type="InterPro" id="IPR020054">
    <property type="entry name" value="Prot_inh_SSI_I16_CS"/>
</dbReference>
<dbReference type="SUPFAM" id="SSF55399">
    <property type="entry name" value="Subtilisin inhibitor"/>
    <property type="match status" value="1"/>
</dbReference>
<keyword evidence="4" id="KW-0646">Protease inhibitor</keyword>
<evidence type="ECO:0000256" key="5">
    <source>
        <dbReference type="ARBA" id="ARBA00022900"/>
    </source>
</evidence>
<evidence type="ECO:0000256" key="3">
    <source>
        <dbReference type="ARBA" id="ARBA00022525"/>
    </source>
</evidence>
<dbReference type="GO" id="GO:0008233">
    <property type="term" value="F:peptidase activity"/>
    <property type="evidence" value="ECO:0007669"/>
    <property type="project" value="UniProtKB-KW"/>
</dbReference>
<evidence type="ECO:0000313" key="10">
    <source>
        <dbReference type="Proteomes" id="UP000509418"/>
    </source>
</evidence>
<accession>A0A7H8T4G1</accession>
<gene>
    <name evidence="9" type="ORF">HUT05_11515</name>
</gene>
<feature type="domain" description="Subtilisin inhibitor" evidence="8">
    <location>
        <begin position="39"/>
        <end position="122"/>
    </location>
</feature>
<feature type="signal peptide" evidence="7">
    <location>
        <begin position="1"/>
        <end position="30"/>
    </location>
</feature>
<keyword evidence="10" id="KW-1185">Reference proteome</keyword>
<evidence type="ECO:0000256" key="4">
    <source>
        <dbReference type="ARBA" id="ARBA00022690"/>
    </source>
</evidence>
<evidence type="ECO:0000256" key="6">
    <source>
        <dbReference type="ARBA" id="ARBA00023157"/>
    </source>
</evidence>
<dbReference type="RefSeq" id="WP_125525920.1">
    <property type="nucleotide sequence ID" value="NZ_CBDRGH010000050.1"/>
</dbReference>
<dbReference type="PROSITE" id="PS00999">
    <property type="entry name" value="SSI"/>
    <property type="match status" value="1"/>
</dbReference>
<dbReference type="InterPro" id="IPR023549">
    <property type="entry name" value="Subtilisin_inhibitor"/>
</dbReference>
<feature type="chain" id="PRO_5028842992" evidence="7">
    <location>
        <begin position="31"/>
        <end position="138"/>
    </location>
</feature>
<evidence type="ECO:0000256" key="2">
    <source>
        <dbReference type="ARBA" id="ARBA00010472"/>
    </source>
</evidence>
<keyword evidence="5" id="KW-0722">Serine protease inhibitor</keyword>
<keyword evidence="6" id="KW-1015">Disulfide bond</keyword>
<dbReference type="Pfam" id="PF00720">
    <property type="entry name" value="SSI"/>
    <property type="match status" value="1"/>
</dbReference>
<name>A0A7H8T4G1_STRCX</name>
<keyword evidence="9" id="KW-0645">Protease</keyword>
<keyword evidence="9" id="KW-0378">Hydrolase</keyword>
<dbReference type="GO" id="GO:0006508">
    <property type="term" value="P:proteolysis"/>
    <property type="evidence" value="ECO:0007669"/>
    <property type="project" value="UniProtKB-KW"/>
</dbReference>
<dbReference type="GO" id="GO:0004867">
    <property type="term" value="F:serine-type endopeptidase inhibitor activity"/>
    <property type="evidence" value="ECO:0007669"/>
    <property type="project" value="UniProtKB-KW"/>
</dbReference>
<dbReference type="Proteomes" id="UP000509418">
    <property type="component" value="Chromosome"/>
</dbReference>
<proteinExistence type="inferred from homology"/>
<evidence type="ECO:0000256" key="7">
    <source>
        <dbReference type="SAM" id="SignalP"/>
    </source>
</evidence>
<dbReference type="AlphaFoldDB" id="A0A7H8T4G1"/>
<evidence type="ECO:0000259" key="8">
    <source>
        <dbReference type="Pfam" id="PF00720"/>
    </source>
</evidence>
<organism evidence="9 10">
    <name type="scientific">Streptomyces chartreusis</name>
    <dbReference type="NCBI Taxonomy" id="1969"/>
    <lineage>
        <taxon>Bacteria</taxon>
        <taxon>Bacillati</taxon>
        <taxon>Actinomycetota</taxon>
        <taxon>Actinomycetes</taxon>
        <taxon>Kitasatosporales</taxon>
        <taxon>Streptomycetaceae</taxon>
        <taxon>Streptomyces</taxon>
    </lineage>
</organism>
<dbReference type="Gene3D" id="3.30.350.10">
    <property type="entry name" value="Subtilisin inhibitor-like"/>
    <property type="match status" value="1"/>
</dbReference>
<dbReference type="InterPro" id="IPR036819">
    <property type="entry name" value="Subtilisin_inhibitor-like_sf"/>
</dbReference>
<keyword evidence="7" id="KW-0732">Signal</keyword>
<evidence type="ECO:0000256" key="1">
    <source>
        <dbReference type="ARBA" id="ARBA00004613"/>
    </source>
</evidence>
<protein>
    <submittedName>
        <fullName evidence="9">Serine protease</fullName>
    </submittedName>
</protein>
<comment type="similarity">
    <text evidence="2">Belongs to the protease inhibitor I16 (SSI) family.</text>
</comment>
<dbReference type="EMBL" id="CP056041">
    <property type="protein sequence ID" value="QKZ17922.1"/>
    <property type="molecule type" value="Genomic_DNA"/>
</dbReference>